<dbReference type="InParanoid" id="E9GH22"/>
<organism evidence="1 2">
    <name type="scientific">Daphnia pulex</name>
    <name type="common">Water flea</name>
    <dbReference type="NCBI Taxonomy" id="6669"/>
    <lineage>
        <taxon>Eukaryota</taxon>
        <taxon>Metazoa</taxon>
        <taxon>Ecdysozoa</taxon>
        <taxon>Arthropoda</taxon>
        <taxon>Crustacea</taxon>
        <taxon>Branchiopoda</taxon>
        <taxon>Diplostraca</taxon>
        <taxon>Cladocera</taxon>
        <taxon>Anomopoda</taxon>
        <taxon>Daphniidae</taxon>
        <taxon>Daphnia</taxon>
    </lineage>
</organism>
<protein>
    <submittedName>
        <fullName evidence="1">Uncharacterized protein</fullName>
    </submittedName>
</protein>
<dbReference type="Proteomes" id="UP000000305">
    <property type="component" value="Unassembled WGS sequence"/>
</dbReference>
<proteinExistence type="predicted"/>
<evidence type="ECO:0000313" key="2">
    <source>
        <dbReference type="Proteomes" id="UP000000305"/>
    </source>
</evidence>
<accession>E9GH22</accession>
<sequence length="61" mass="7298">MSPIRMFIRGLTSLRRRSVAENTRFTELVQDIESSNMLKKTTQVMQILLRSWKFILRLVKE</sequence>
<name>E9GH22_DAPPU</name>
<keyword evidence="2" id="KW-1185">Reference proteome</keyword>
<dbReference type="HOGENOM" id="CLU_2924929_0_0_1"/>
<gene>
    <name evidence="1" type="ORF">DAPPUDRAFT_317814</name>
</gene>
<dbReference type="KEGG" id="dpx:DAPPUDRAFT_317814"/>
<dbReference type="AlphaFoldDB" id="E9GH22"/>
<evidence type="ECO:0000313" key="1">
    <source>
        <dbReference type="EMBL" id="EFX81129.1"/>
    </source>
</evidence>
<dbReference type="EMBL" id="GL732544">
    <property type="protein sequence ID" value="EFX81129.1"/>
    <property type="molecule type" value="Genomic_DNA"/>
</dbReference>
<reference evidence="1 2" key="1">
    <citation type="journal article" date="2011" name="Science">
        <title>The ecoresponsive genome of Daphnia pulex.</title>
        <authorList>
            <person name="Colbourne J.K."/>
            <person name="Pfrender M.E."/>
            <person name="Gilbert D."/>
            <person name="Thomas W.K."/>
            <person name="Tucker A."/>
            <person name="Oakley T.H."/>
            <person name="Tokishita S."/>
            <person name="Aerts A."/>
            <person name="Arnold G.J."/>
            <person name="Basu M.K."/>
            <person name="Bauer D.J."/>
            <person name="Caceres C.E."/>
            <person name="Carmel L."/>
            <person name="Casola C."/>
            <person name="Choi J.H."/>
            <person name="Detter J.C."/>
            <person name="Dong Q."/>
            <person name="Dusheyko S."/>
            <person name="Eads B.D."/>
            <person name="Frohlich T."/>
            <person name="Geiler-Samerotte K.A."/>
            <person name="Gerlach D."/>
            <person name="Hatcher P."/>
            <person name="Jogdeo S."/>
            <person name="Krijgsveld J."/>
            <person name="Kriventseva E.V."/>
            <person name="Kultz D."/>
            <person name="Laforsch C."/>
            <person name="Lindquist E."/>
            <person name="Lopez J."/>
            <person name="Manak J.R."/>
            <person name="Muller J."/>
            <person name="Pangilinan J."/>
            <person name="Patwardhan R.P."/>
            <person name="Pitluck S."/>
            <person name="Pritham E.J."/>
            <person name="Rechtsteiner A."/>
            <person name="Rho M."/>
            <person name="Rogozin I.B."/>
            <person name="Sakarya O."/>
            <person name="Salamov A."/>
            <person name="Schaack S."/>
            <person name="Shapiro H."/>
            <person name="Shiga Y."/>
            <person name="Skalitzky C."/>
            <person name="Smith Z."/>
            <person name="Souvorov A."/>
            <person name="Sung W."/>
            <person name="Tang Z."/>
            <person name="Tsuchiya D."/>
            <person name="Tu H."/>
            <person name="Vos H."/>
            <person name="Wang M."/>
            <person name="Wolf Y.I."/>
            <person name="Yamagata H."/>
            <person name="Yamada T."/>
            <person name="Ye Y."/>
            <person name="Shaw J.R."/>
            <person name="Andrews J."/>
            <person name="Crease T.J."/>
            <person name="Tang H."/>
            <person name="Lucas S.M."/>
            <person name="Robertson H.M."/>
            <person name="Bork P."/>
            <person name="Koonin E.V."/>
            <person name="Zdobnov E.M."/>
            <person name="Grigoriev I.V."/>
            <person name="Lynch M."/>
            <person name="Boore J.L."/>
        </authorList>
    </citation>
    <scope>NUCLEOTIDE SEQUENCE [LARGE SCALE GENOMIC DNA]</scope>
</reference>